<feature type="transmembrane region" description="Helical" evidence="2">
    <location>
        <begin position="34"/>
        <end position="53"/>
    </location>
</feature>
<dbReference type="EMBL" id="CP097332">
    <property type="protein sequence ID" value="UQX87850.1"/>
    <property type="molecule type" value="Genomic_DNA"/>
</dbReference>
<feature type="transmembrane region" description="Helical" evidence="2">
    <location>
        <begin position="65"/>
        <end position="89"/>
    </location>
</feature>
<protein>
    <submittedName>
        <fullName evidence="3">Uncharacterized protein</fullName>
    </submittedName>
</protein>
<evidence type="ECO:0000313" key="3">
    <source>
        <dbReference type="EMBL" id="UQX87850.1"/>
    </source>
</evidence>
<proteinExistence type="predicted"/>
<organism evidence="3 4">
    <name type="scientific">Jatrophihabitans telluris</name>
    <dbReference type="NCBI Taxonomy" id="2038343"/>
    <lineage>
        <taxon>Bacteria</taxon>
        <taxon>Bacillati</taxon>
        <taxon>Actinomycetota</taxon>
        <taxon>Actinomycetes</taxon>
        <taxon>Jatrophihabitantales</taxon>
        <taxon>Jatrophihabitantaceae</taxon>
        <taxon>Jatrophihabitans</taxon>
    </lineage>
</organism>
<gene>
    <name evidence="3" type="ORF">M6D93_16305</name>
</gene>
<feature type="region of interest" description="Disordered" evidence="1">
    <location>
        <begin position="179"/>
        <end position="272"/>
    </location>
</feature>
<dbReference type="Proteomes" id="UP001056336">
    <property type="component" value="Chromosome"/>
</dbReference>
<feature type="transmembrane region" description="Helical" evidence="2">
    <location>
        <begin position="131"/>
        <end position="149"/>
    </location>
</feature>
<evidence type="ECO:0000256" key="1">
    <source>
        <dbReference type="SAM" id="MobiDB-lite"/>
    </source>
</evidence>
<feature type="compositionally biased region" description="Pro residues" evidence="1">
    <location>
        <begin position="199"/>
        <end position="224"/>
    </location>
</feature>
<keyword evidence="2" id="KW-1133">Transmembrane helix</keyword>
<accession>A0ABY4QWG7</accession>
<evidence type="ECO:0000313" key="4">
    <source>
        <dbReference type="Proteomes" id="UP001056336"/>
    </source>
</evidence>
<keyword evidence="4" id="KW-1185">Reference proteome</keyword>
<dbReference type="RefSeq" id="WP_249770781.1">
    <property type="nucleotide sequence ID" value="NZ_CP097332.1"/>
</dbReference>
<feature type="transmembrane region" description="Helical" evidence="2">
    <location>
        <begin position="101"/>
        <end position="119"/>
    </location>
</feature>
<evidence type="ECO:0000256" key="2">
    <source>
        <dbReference type="SAM" id="Phobius"/>
    </source>
</evidence>
<sequence length="272" mass="27893">MARPDFRPDGPPESSPRLQELAAAGLLKARPWDVIGVALAAPMLVWGLLGWFGTVGDSGGGVPGFSTGAGAVGIGLVLVAAALTLNQVVSGRAHTSSAPPVAVLISGIAVLLILGGMLAKQDSATIESGSVAGLLTAITQCAVLVVGWVKGSRKVVNAARVAELQARQQTADELAARRGQPNAFPQGPPPAGYPLTGTYPPPNYPPPNYPPPNYPPPNYAPPTYPRGTYPQGAVPPAYPQNAYPQNAYPPNGTPSTSPPPNSPGYPPQRRPG</sequence>
<reference evidence="3" key="2">
    <citation type="submission" date="2022-05" db="EMBL/GenBank/DDBJ databases">
        <authorList>
            <person name="Kim J.-S."/>
            <person name="Lee K."/>
            <person name="Suh M."/>
            <person name="Eom M."/>
            <person name="Kim J.-S."/>
            <person name="Kim D.-S."/>
            <person name="Ko S.-H."/>
            <person name="Shin Y."/>
            <person name="Lee J.-S."/>
        </authorList>
    </citation>
    <scope>NUCLEOTIDE SEQUENCE</scope>
    <source>
        <strain evidence="3">N237</strain>
    </source>
</reference>
<name>A0ABY4QWG7_9ACTN</name>
<feature type="compositionally biased region" description="Pro residues" evidence="1">
    <location>
        <begin position="256"/>
        <end position="272"/>
    </location>
</feature>
<keyword evidence="2" id="KW-0472">Membrane</keyword>
<reference evidence="3" key="1">
    <citation type="journal article" date="2018" name="Int. J. Syst. Evol. Microbiol.">
        <title>Jatrophihabitans telluris sp. nov., isolated from sediment soil of lava forest wetlands and the emended description of the genus Jatrophihabitans.</title>
        <authorList>
            <person name="Lee K.C."/>
            <person name="Suh M.K."/>
            <person name="Eom M.K."/>
            <person name="Kim K.K."/>
            <person name="Kim J.S."/>
            <person name="Kim D.S."/>
            <person name="Ko S.H."/>
            <person name="Shin Y.K."/>
            <person name="Lee J.S."/>
        </authorList>
    </citation>
    <scope>NUCLEOTIDE SEQUENCE</scope>
    <source>
        <strain evidence="3">N237</strain>
    </source>
</reference>
<keyword evidence="2" id="KW-0812">Transmembrane</keyword>
<dbReference type="PRINTS" id="PR01217">
    <property type="entry name" value="PRICHEXTENSN"/>
</dbReference>